<name>A0AAE0CBR5_9CHLO</name>
<gene>
    <name evidence="1" type="ORF">CYMTET_39321</name>
</gene>
<protein>
    <submittedName>
        <fullName evidence="1">Uncharacterized protein</fullName>
    </submittedName>
</protein>
<keyword evidence="2" id="KW-1185">Reference proteome</keyword>
<sequence length="137" mass="15319">MYEELPSFLQSTGSESGTPSEACVWLMEPVVVDVNGKVASRFVWFLKSTEEHDAADGAVNCADQPFHLIDKNATWIVARTTATADDEEGEVSDEYLQDGNSLVGLTGCDGMESTMYYWALRKFVYELNKRFLMRGTK</sequence>
<evidence type="ECO:0000313" key="2">
    <source>
        <dbReference type="Proteomes" id="UP001190700"/>
    </source>
</evidence>
<accession>A0AAE0CBR5</accession>
<reference evidence="1 2" key="1">
    <citation type="journal article" date="2015" name="Genome Biol. Evol.">
        <title>Comparative Genomics of a Bacterivorous Green Alga Reveals Evolutionary Causalities and Consequences of Phago-Mixotrophic Mode of Nutrition.</title>
        <authorList>
            <person name="Burns J.A."/>
            <person name="Paasch A."/>
            <person name="Narechania A."/>
            <person name="Kim E."/>
        </authorList>
    </citation>
    <scope>NUCLEOTIDE SEQUENCE [LARGE SCALE GENOMIC DNA]</scope>
    <source>
        <strain evidence="1 2">PLY_AMNH</strain>
    </source>
</reference>
<comment type="caution">
    <text evidence="1">The sequence shown here is derived from an EMBL/GenBank/DDBJ whole genome shotgun (WGS) entry which is preliminary data.</text>
</comment>
<proteinExistence type="predicted"/>
<dbReference type="EMBL" id="LGRX02026106">
    <property type="protein sequence ID" value="KAK3251339.1"/>
    <property type="molecule type" value="Genomic_DNA"/>
</dbReference>
<dbReference type="Proteomes" id="UP001190700">
    <property type="component" value="Unassembled WGS sequence"/>
</dbReference>
<dbReference type="AlphaFoldDB" id="A0AAE0CBR5"/>
<evidence type="ECO:0000313" key="1">
    <source>
        <dbReference type="EMBL" id="KAK3251339.1"/>
    </source>
</evidence>
<organism evidence="1 2">
    <name type="scientific">Cymbomonas tetramitiformis</name>
    <dbReference type="NCBI Taxonomy" id="36881"/>
    <lineage>
        <taxon>Eukaryota</taxon>
        <taxon>Viridiplantae</taxon>
        <taxon>Chlorophyta</taxon>
        <taxon>Pyramimonadophyceae</taxon>
        <taxon>Pyramimonadales</taxon>
        <taxon>Pyramimonadaceae</taxon>
        <taxon>Cymbomonas</taxon>
    </lineage>
</organism>